<accession>A0AA88SX75</accession>
<dbReference type="EMBL" id="JAUPFM010000004">
    <property type="protein sequence ID" value="KAK2854042.1"/>
    <property type="molecule type" value="Genomic_DNA"/>
</dbReference>
<evidence type="ECO:0000256" key="1">
    <source>
        <dbReference type="SAM" id="MobiDB-lite"/>
    </source>
</evidence>
<gene>
    <name evidence="2" type="ORF">Q5P01_006703</name>
</gene>
<comment type="caution">
    <text evidence="2">The sequence shown here is derived from an EMBL/GenBank/DDBJ whole genome shotgun (WGS) entry which is preliminary data.</text>
</comment>
<feature type="region of interest" description="Disordered" evidence="1">
    <location>
        <begin position="1"/>
        <end position="35"/>
    </location>
</feature>
<name>A0AA88SX75_CHASR</name>
<proteinExistence type="predicted"/>
<sequence>MLESSSSHAEKADAGAQGQQPDEPEEETFLSVTGCSSPQLGSCMVPRTGSHSQPVEAVKMDASQRREEPCSVPIALHCRKLITTLPSKIIPALACPTLTVHPSLNLPPPQPQPKIQPQPA</sequence>
<protein>
    <submittedName>
        <fullName evidence="2">Uncharacterized protein</fullName>
    </submittedName>
</protein>
<evidence type="ECO:0000313" key="3">
    <source>
        <dbReference type="Proteomes" id="UP001187415"/>
    </source>
</evidence>
<dbReference type="AlphaFoldDB" id="A0AA88SX75"/>
<feature type="compositionally biased region" description="Pro residues" evidence="1">
    <location>
        <begin position="105"/>
        <end position="120"/>
    </location>
</feature>
<evidence type="ECO:0000313" key="2">
    <source>
        <dbReference type="EMBL" id="KAK2854042.1"/>
    </source>
</evidence>
<organism evidence="2 3">
    <name type="scientific">Channa striata</name>
    <name type="common">Snakehead murrel</name>
    <name type="synonym">Ophicephalus striatus</name>
    <dbReference type="NCBI Taxonomy" id="64152"/>
    <lineage>
        <taxon>Eukaryota</taxon>
        <taxon>Metazoa</taxon>
        <taxon>Chordata</taxon>
        <taxon>Craniata</taxon>
        <taxon>Vertebrata</taxon>
        <taxon>Euteleostomi</taxon>
        <taxon>Actinopterygii</taxon>
        <taxon>Neopterygii</taxon>
        <taxon>Teleostei</taxon>
        <taxon>Neoteleostei</taxon>
        <taxon>Acanthomorphata</taxon>
        <taxon>Anabantaria</taxon>
        <taxon>Anabantiformes</taxon>
        <taxon>Channoidei</taxon>
        <taxon>Channidae</taxon>
        <taxon>Channa</taxon>
    </lineage>
</organism>
<reference evidence="2" key="1">
    <citation type="submission" date="2023-07" db="EMBL/GenBank/DDBJ databases">
        <title>Chromosome-level Genome Assembly of Striped Snakehead (Channa striata).</title>
        <authorList>
            <person name="Liu H."/>
        </authorList>
    </citation>
    <scope>NUCLEOTIDE SEQUENCE</scope>
    <source>
        <strain evidence="2">Gz</strain>
        <tissue evidence="2">Muscle</tissue>
    </source>
</reference>
<feature type="region of interest" description="Disordered" evidence="1">
    <location>
        <begin position="100"/>
        <end position="120"/>
    </location>
</feature>
<dbReference type="Proteomes" id="UP001187415">
    <property type="component" value="Unassembled WGS sequence"/>
</dbReference>
<keyword evidence="3" id="KW-1185">Reference proteome</keyword>